<dbReference type="GO" id="GO:0006355">
    <property type="term" value="P:regulation of DNA-templated transcription"/>
    <property type="evidence" value="ECO:0007669"/>
    <property type="project" value="InterPro"/>
</dbReference>
<dbReference type="KEGG" id="gfe:Gferi_22400"/>
<dbReference type="Proteomes" id="UP000095743">
    <property type="component" value="Chromosome"/>
</dbReference>
<dbReference type="PANTHER" id="PTHR48111:SF40">
    <property type="entry name" value="PHOSPHATE REGULON TRANSCRIPTIONAL REGULATORY PROTEIN PHOB"/>
    <property type="match status" value="1"/>
</dbReference>
<evidence type="ECO:0000259" key="11">
    <source>
        <dbReference type="PROSITE" id="PS51755"/>
    </source>
</evidence>
<dbReference type="Gene3D" id="6.10.250.690">
    <property type="match status" value="1"/>
</dbReference>
<dbReference type="InterPro" id="IPR039420">
    <property type="entry name" value="WalR-like"/>
</dbReference>
<dbReference type="EMBL" id="CP017269">
    <property type="protein sequence ID" value="AOT72044.1"/>
    <property type="molecule type" value="Genomic_DNA"/>
</dbReference>
<proteinExistence type="predicted"/>
<keyword evidence="5 9" id="KW-0238">DNA-binding</keyword>
<dbReference type="PANTHER" id="PTHR48111">
    <property type="entry name" value="REGULATOR OF RPOS"/>
    <property type="match status" value="1"/>
</dbReference>
<dbReference type="InterPro" id="IPR011006">
    <property type="entry name" value="CheY-like_superfamily"/>
</dbReference>
<evidence type="ECO:0000313" key="12">
    <source>
        <dbReference type="EMBL" id="AOT72044.1"/>
    </source>
</evidence>
<dbReference type="SMART" id="SM00862">
    <property type="entry name" value="Trans_reg_C"/>
    <property type="match status" value="1"/>
</dbReference>
<keyword evidence="13" id="KW-1185">Reference proteome</keyword>
<dbReference type="Gene3D" id="3.40.50.2300">
    <property type="match status" value="1"/>
</dbReference>
<evidence type="ECO:0000256" key="2">
    <source>
        <dbReference type="ARBA" id="ARBA00022553"/>
    </source>
</evidence>
<evidence type="ECO:0000256" key="7">
    <source>
        <dbReference type="ARBA" id="ARBA00024867"/>
    </source>
</evidence>
<dbReference type="PROSITE" id="PS50110">
    <property type="entry name" value="RESPONSE_REGULATORY"/>
    <property type="match status" value="1"/>
</dbReference>
<evidence type="ECO:0000256" key="1">
    <source>
        <dbReference type="ARBA" id="ARBA00018672"/>
    </source>
</evidence>
<dbReference type="AlphaFoldDB" id="A0A1D8GMC4"/>
<evidence type="ECO:0000256" key="3">
    <source>
        <dbReference type="ARBA" id="ARBA00023012"/>
    </source>
</evidence>
<dbReference type="GO" id="GO:0000156">
    <property type="term" value="F:phosphorelay response regulator activity"/>
    <property type="evidence" value="ECO:0007669"/>
    <property type="project" value="TreeGrafter"/>
</dbReference>
<feature type="domain" description="OmpR/PhoB-type" evidence="11">
    <location>
        <begin position="130"/>
        <end position="228"/>
    </location>
</feature>
<dbReference type="GO" id="GO:0000976">
    <property type="term" value="F:transcription cis-regulatory region binding"/>
    <property type="evidence" value="ECO:0007669"/>
    <property type="project" value="TreeGrafter"/>
</dbReference>
<gene>
    <name evidence="12" type="ORF">Gferi_22400</name>
</gene>
<keyword evidence="2 8" id="KW-0597">Phosphoprotein</keyword>
<dbReference type="Pfam" id="PF00072">
    <property type="entry name" value="Response_reg"/>
    <property type="match status" value="1"/>
</dbReference>
<dbReference type="InterPro" id="IPR016032">
    <property type="entry name" value="Sig_transdc_resp-reg_C-effctor"/>
</dbReference>
<reference evidence="12 13" key="1">
    <citation type="submission" date="2016-09" db="EMBL/GenBank/DDBJ databases">
        <title>Genomic analysis reveals versatility of anaerobic energy metabolism of Geosporobacter ferrireducens IRF9 of phylum Firmicutes.</title>
        <authorList>
            <person name="Kim S.-J."/>
        </authorList>
    </citation>
    <scope>NUCLEOTIDE SEQUENCE [LARGE SCALE GENOMIC DNA]</scope>
    <source>
        <strain evidence="12 13">IRF9</strain>
    </source>
</reference>
<dbReference type="InterPro" id="IPR001789">
    <property type="entry name" value="Sig_transdc_resp-reg_receiver"/>
</dbReference>
<dbReference type="SUPFAM" id="SSF52172">
    <property type="entry name" value="CheY-like"/>
    <property type="match status" value="1"/>
</dbReference>
<evidence type="ECO:0000256" key="8">
    <source>
        <dbReference type="PROSITE-ProRule" id="PRU00169"/>
    </source>
</evidence>
<feature type="modified residue" description="4-aspartylphosphate" evidence="8">
    <location>
        <position position="51"/>
    </location>
</feature>
<evidence type="ECO:0000259" key="10">
    <source>
        <dbReference type="PROSITE" id="PS50110"/>
    </source>
</evidence>
<dbReference type="SMART" id="SM00448">
    <property type="entry name" value="REC"/>
    <property type="match status" value="1"/>
</dbReference>
<evidence type="ECO:0000313" key="13">
    <source>
        <dbReference type="Proteomes" id="UP000095743"/>
    </source>
</evidence>
<dbReference type="GO" id="GO:0032993">
    <property type="term" value="C:protein-DNA complex"/>
    <property type="evidence" value="ECO:0007669"/>
    <property type="project" value="TreeGrafter"/>
</dbReference>
<protein>
    <recommendedName>
        <fullName evidence="1">Stage 0 sporulation protein A homolog</fullName>
    </recommendedName>
</protein>
<keyword evidence="6" id="KW-0804">Transcription</keyword>
<dbReference type="CDD" id="cd00383">
    <property type="entry name" value="trans_reg_C"/>
    <property type="match status" value="1"/>
</dbReference>
<dbReference type="GO" id="GO:0005829">
    <property type="term" value="C:cytosol"/>
    <property type="evidence" value="ECO:0007669"/>
    <property type="project" value="TreeGrafter"/>
</dbReference>
<keyword evidence="4" id="KW-0805">Transcription regulation</keyword>
<dbReference type="PROSITE" id="PS51755">
    <property type="entry name" value="OMPR_PHOB"/>
    <property type="match status" value="1"/>
</dbReference>
<dbReference type="SUPFAM" id="SSF46894">
    <property type="entry name" value="C-terminal effector domain of the bipartite response regulators"/>
    <property type="match status" value="1"/>
</dbReference>
<organism evidence="12 13">
    <name type="scientific">Geosporobacter ferrireducens</name>
    <dbReference type="NCBI Taxonomy" id="1424294"/>
    <lineage>
        <taxon>Bacteria</taxon>
        <taxon>Bacillati</taxon>
        <taxon>Bacillota</taxon>
        <taxon>Clostridia</taxon>
        <taxon>Peptostreptococcales</taxon>
        <taxon>Thermotaleaceae</taxon>
        <taxon>Geosporobacter</taxon>
    </lineage>
</organism>
<sequence length="239" mass="27587">MNRILVVDDEKDIIYMIKDFMQIYDIEVVGATNGIEALEEFDSTIKLVILDINMDGLSGIEVCKKIRDMSHVPILFLTARVSQADKILGLGIGADDYIVKPFDPIELVARVQANIRRYNTYCFASERQEHDSITLENVVIYPKQHRVLKNNQELQLTNKEFELLMYMVRNPFIVLSREQILDQVWGNSIYDYNVVTTNIKRLRKKIEDNPEEPSLIKTVWGVGYVFEGKQKLSVGKGLR</sequence>
<name>A0A1D8GMC4_9FIRM</name>
<dbReference type="Pfam" id="PF00486">
    <property type="entry name" value="Trans_reg_C"/>
    <property type="match status" value="1"/>
</dbReference>
<dbReference type="STRING" id="1424294.Gferi_22400"/>
<dbReference type="OrthoDB" id="1898250at2"/>
<evidence type="ECO:0000256" key="4">
    <source>
        <dbReference type="ARBA" id="ARBA00023015"/>
    </source>
</evidence>
<dbReference type="Gene3D" id="1.10.10.10">
    <property type="entry name" value="Winged helix-like DNA-binding domain superfamily/Winged helix DNA-binding domain"/>
    <property type="match status" value="1"/>
</dbReference>
<dbReference type="CDD" id="cd17574">
    <property type="entry name" value="REC_OmpR"/>
    <property type="match status" value="1"/>
</dbReference>
<evidence type="ECO:0000256" key="5">
    <source>
        <dbReference type="ARBA" id="ARBA00023125"/>
    </source>
</evidence>
<feature type="DNA-binding region" description="OmpR/PhoB-type" evidence="9">
    <location>
        <begin position="130"/>
        <end position="228"/>
    </location>
</feature>
<dbReference type="RefSeq" id="WP_069980359.1">
    <property type="nucleotide sequence ID" value="NZ_CP017269.1"/>
</dbReference>
<accession>A0A1D8GMC4</accession>
<evidence type="ECO:0000256" key="6">
    <source>
        <dbReference type="ARBA" id="ARBA00023163"/>
    </source>
</evidence>
<evidence type="ECO:0000256" key="9">
    <source>
        <dbReference type="PROSITE-ProRule" id="PRU01091"/>
    </source>
</evidence>
<feature type="domain" description="Response regulatory" evidence="10">
    <location>
        <begin position="3"/>
        <end position="115"/>
    </location>
</feature>
<keyword evidence="3" id="KW-0902">Two-component regulatory system</keyword>
<dbReference type="FunFam" id="1.10.10.10:FF:000018">
    <property type="entry name" value="DNA-binding response regulator ResD"/>
    <property type="match status" value="1"/>
</dbReference>
<comment type="function">
    <text evidence="7">May play the central regulatory role in sporulation. It may be an element of the effector pathway responsible for the activation of sporulation genes in response to nutritional stress. Spo0A may act in concert with spo0H (a sigma factor) to control the expression of some genes that are critical to the sporulation process.</text>
</comment>
<dbReference type="InterPro" id="IPR036388">
    <property type="entry name" value="WH-like_DNA-bd_sf"/>
</dbReference>
<dbReference type="InterPro" id="IPR001867">
    <property type="entry name" value="OmpR/PhoB-type_DNA-bd"/>
</dbReference>